<dbReference type="OrthoDB" id="191045at2"/>
<dbReference type="RefSeq" id="WP_091500162.1">
    <property type="nucleotide sequence ID" value="NZ_FODJ01000016.1"/>
</dbReference>
<dbReference type="PANTHER" id="PTHR15462:SF8">
    <property type="entry name" value="SERINE PROTEASE"/>
    <property type="match status" value="1"/>
</dbReference>
<dbReference type="Pfam" id="PF13365">
    <property type="entry name" value="Trypsin_2"/>
    <property type="match status" value="1"/>
</dbReference>
<dbReference type="Proteomes" id="UP000199300">
    <property type="component" value="Unassembled WGS sequence"/>
</dbReference>
<dbReference type="PROSITE" id="PS00673">
    <property type="entry name" value="V8_SER"/>
    <property type="match status" value="1"/>
</dbReference>
<evidence type="ECO:0000256" key="6">
    <source>
        <dbReference type="RuleBase" id="RU004296"/>
    </source>
</evidence>
<dbReference type="InterPro" id="IPR050966">
    <property type="entry name" value="Glutamyl_endopeptidase"/>
</dbReference>
<proteinExistence type="inferred from homology"/>
<comment type="similarity">
    <text evidence="1 6">Belongs to the peptidase S1B family.</text>
</comment>
<evidence type="ECO:0000256" key="1">
    <source>
        <dbReference type="ARBA" id="ARBA00008764"/>
    </source>
</evidence>
<evidence type="ECO:0000313" key="8">
    <source>
        <dbReference type="Proteomes" id="UP000199300"/>
    </source>
</evidence>
<dbReference type="GO" id="GO:0004252">
    <property type="term" value="F:serine-type endopeptidase activity"/>
    <property type="evidence" value="ECO:0007669"/>
    <property type="project" value="InterPro"/>
</dbReference>
<dbReference type="AlphaFoldDB" id="A0A1H8TEI7"/>
<keyword evidence="5 6" id="KW-0720">Serine protease</keyword>
<dbReference type="Gene3D" id="2.40.10.10">
    <property type="entry name" value="Trypsin-like serine proteases"/>
    <property type="match status" value="2"/>
</dbReference>
<evidence type="ECO:0000256" key="4">
    <source>
        <dbReference type="ARBA" id="ARBA00022801"/>
    </source>
</evidence>
<dbReference type="InterPro" id="IPR000126">
    <property type="entry name" value="V8_ser_AS"/>
</dbReference>
<sequence length="243" mass="26819">MPSVLQEEITPQVIIGADNRIRVFDTTTYPYSSVVQLIMHWENNFIRTVCSGKLIDANSVATSAHCFIPSPTESVTRGNLQWVEIIPARNGSSAPFGIAYAITIYALQEYIDNSSSAYDFAVVNVNLDFSDAGSMLVSDLTGAELLVNNFTISGYPVDKALDLGNYYQWYHSGPITEILDWTFRYQIDTYGGQSGSAVYYNNFGVFTIGGIHSAGSQEGQYNVAHRITQASRNYIRLAASMNN</sequence>
<dbReference type="EC" id="3.4.21.-" evidence="6"/>
<organism evidence="7 8">
    <name type="scientific">Amphibacillus marinus</name>
    <dbReference type="NCBI Taxonomy" id="872970"/>
    <lineage>
        <taxon>Bacteria</taxon>
        <taxon>Bacillati</taxon>
        <taxon>Bacillota</taxon>
        <taxon>Bacilli</taxon>
        <taxon>Bacillales</taxon>
        <taxon>Bacillaceae</taxon>
        <taxon>Amphibacillus</taxon>
    </lineage>
</organism>
<dbReference type="PANTHER" id="PTHR15462">
    <property type="entry name" value="SERINE PROTEASE"/>
    <property type="match status" value="1"/>
</dbReference>
<keyword evidence="8" id="KW-1185">Reference proteome</keyword>
<dbReference type="SUPFAM" id="SSF50494">
    <property type="entry name" value="Trypsin-like serine proteases"/>
    <property type="match status" value="1"/>
</dbReference>
<evidence type="ECO:0000313" key="7">
    <source>
        <dbReference type="EMBL" id="SEO89337.1"/>
    </source>
</evidence>
<keyword evidence="4 6" id="KW-0378">Hydrolase</keyword>
<dbReference type="InterPro" id="IPR043504">
    <property type="entry name" value="Peptidase_S1_PA_chymotrypsin"/>
</dbReference>
<evidence type="ECO:0000256" key="5">
    <source>
        <dbReference type="ARBA" id="ARBA00022825"/>
    </source>
</evidence>
<dbReference type="EMBL" id="FODJ01000016">
    <property type="protein sequence ID" value="SEO89337.1"/>
    <property type="molecule type" value="Genomic_DNA"/>
</dbReference>
<dbReference type="GO" id="GO:0006508">
    <property type="term" value="P:proteolysis"/>
    <property type="evidence" value="ECO:0007669"/>
    <property type="project" value="UniProtKB-KW"/>
</dbReference>
<keyword evidence="2 6" id="KW-0645">Protease</keyword>
<protein>
    <recommendedName>
        <fullName evidence="6">Serine protease</fullName>
        <ecNumber evidence="6">3.4.21.-</ecNumber>
    </recommendedName>
</protein>
<evidence type="ECO:0000256" key="3">
    <source>
        <dbReference type="ARBA" id="ARBA00022729"/>
    </source>
</evidence>
<accession>A0A1H8TEI7</accession>
<dbReference type="PRINTS" id="PR00839">
    <property type="entry name" value="V8PROTEASE"/>
</dbReference>
<dbReference type="InterPro" id="IPR009003">
    <property type="entry name" value="Peptidase_S1_PA"/>
</dbReference>
<gene>
    <name evidence="7" type="ORF">SAMN04488134_1168</name>
</gene>
<evidence type="ECO:0000256" key="2">
    <source>
        <dbReference type="ARBA" id="ARBA00022670"/>
    </source>
</evidence>
<dbReference type="InterPro" id="IPR008256">
    <property type="entry name" value="Peptidase_S1B"/>
</dbReference>
<keyword evidence="3" id="KW-0732">Signal</keyword>
<dbReference type="STRING" id="872970.SAMN04488134_1168"/>
<reference evidence="7 8" key="1">
    <citation type="submission" date="2016-10" db="EMBL/GenBank/DDBJ databases">
        <authorList>
            <person name="de Groot N.N."/>
        </authorList>
    </citation>
    <scope>NUCLEOTIDE SEQUENCE [LARGE SCALE GENOMIC DNA]</scope>
    <source>
        <strain evidence="7 8">CGMCC 1.10434</strain>
    </source>
</reference>
<name>A0A1H8TEI7_9BACI</name>